<dbReference type="PANTHER" id="PTHR30543:SF21">
    <property type="entry name" value="NAD(P)H-DEPENDENT FMN REDUCTASE LOT6"/>
    <property type="match status" value="1"/>
</dbReference>
<dbReference type="GO" id="GO:0016491">
    <property type="term" value="F:oxidoreductase activity"/>
    <property type="evidence" value="ECO:0007669"/>
    <property type="project" value="InterPro"/>
</dbReference>
<dbReference type="Proteomes" id="UP000703269">
    <property type="component" value="Unassembled WGS sequence"/>
</dbReference>
<evidence type="ECO:0000313" key="2">
    <source>
        <dbReference type="EMBL" id="GJE86176.1"/>
    </source>
</evidence>
<dbReference type="Pfam" id="PF03358">
    <property type="entry name" value="FMN_red"/>
    <property type="match status" value="1"/>
</dbReference>
<gene>
    <name evidence="2" type="ORF">PsYK624_022560</name>
</gene>
<feature type="domain" description="NADPH-dependent FMN reductase-like" evidence="1">
    <location>
        <begin position="6"/>
        <end position="157"/>
    </location>
</feature>
<organism evidence="2 3">
    <name type="scientific">Phanerochaete sordida</name>
    <dbReference type="NCBI Taxonomy" id="48140"/>
    <lineage>
        <taxon>Eukaryota</taxon>
        <taxon>Fungi</taxon>
        <taxon>Dikarya</taxon>
        <taxon>Basidiomycota</taxon>
        <taxon>Agaricomycotina</taxon>
        <taxon>Agaricomycetes</taxon>
        <taxon>Polyporales</taxon>
        <taxon>Phanerochaetaceae</taxon>
        <taxon>Phanerochaete</taxon>
    </lineage>
</organism>
<dbReference type="InterPro" id="IPR029039">
    <property type="entry name" value="Flavoprotein-like_sf"/>
</dbReference>
<evidence type="ECO:0000259" key="1">
    <source>
        <dbReference type="Pfam" id="PF03358"/>
    </source>
</evidence>
<dbReference type="EMBL" id="BPQB01000003">
    <property type="protein sequence ID" value="GJE86176.1"/>
    <property type="molecule type" value="Genomic_DNA"/>
</dbReference>
<proteinExistence type="predicted"/>
<sequence>MSQPIRLALLLGSCRRGGNNTGIAAWAHKLIDARLNPAGEPKAFEIIVVDPTQAPQPYGPILDSSRIPAQINDATGYSTEPLQAWSRLIASCAGFIVVTPQYNGGYPGELKNAIDHLYAEWRGKPVITIAFGGHGGGKCALQLQGVFAQLKMRMPAEPVCVTLPRTYIEGADRVPVDGDFPEFLAQYADAVGEATDKLRASLVPSEST</sequence>
<dbReference type="SUPFAM" id="SSF52218">
    <property type="entry name" value="Flavoproteins"/>
    <property type="match status" value="1"/>
</dbReference>
<protein>
    <submittedName>
        <fullName evidence="2">NAD(P)H-dependent FMN reductase</fullName>
    </submittedName>
</protein>
<dbReference type="Gene3D" id="3.40.50.360">
    <property type="match status" value="1"/>
</dbReference>
<reference evidence="2 3" key="1">
    <citation type="submission" date="2021-08" db="EMBL/GenBank/DDBJ databases">
        <title>Draft Genome Sequence of Phanerochaete sordida strain YK-624.</title>
        <authorList>
            <person name="Mori T."/>
            <person name="Dohra H."/>
            <person name="Suzuki T."/>
            <person name="Kawagishi H."/>
            <person name="Hirai H."/>
        </authorList>
    </citation>
    <scope>NUCLEOTIDE SEQUENCE [LARGE SCALE GENOMIC DNA]</scope>
    <source>
        <strain evidence="2 3">YK-624</strain>
    </source>
</reference>
<dbReference type="OrthoDB" id="68575at2759"/>
<dbReference type="InterPro" id="IPR005025">
    <property type="entry name" value="FMN_Rdtase-like_dom"/>
</dbReference>
<dbReference type="PANTHER" id="PTHR30543">
    <property type="entry name" value="CHROMATE REDUCTASE"/>
    <property type="match status" value="1"/>
</dbReference>
<keyword evidence="3" id="KW-1185">Reference proteome</keyword>
<dbReference type="InterPro" id="IPR050712">
    <property type="entry name" value="NAD(P)H-dep_reductase"/>
</dbReference>
<name>A0A9P3G0X1_9APHY</name>
<evidence type="ECO:0000313" key="3">
    <source>
        <dbReference type="Proteomes" id="UP000703269"/>
    </source>
</evidence>
<dbReference type="GO" id="GO:0010181">
    <property type="term" value="F:FMN binding"/>
    <property type="evidence" value="ECO:0007669"/>
    <property type="project" value="TreeGrafter"/>
</dbReference>
<comment type="caution">
    <text evidence="2">The sequence shown here is derived from an EMBL/GenBank/DDBJ whole genome shotgun (WGS) entry which is preliminary data.</text>
</comment>
<accession>A0A9P3G0X1</accession>
<dbReference type="AlphaFoldDB" id="A0A9P3G0X1"/>
<dbReference type="GO" id="GO:0005829">
    <property type="term" value="C:cytosol"/>
    <property type="evidence" value="ECO:0007669"/>
    <property type="project" value="TreeGrafter"/>
</dbReference>